<evidence type="ECO:0000256" key="1">
    <source>
        <dbReference type="SAM" id="MobiDB-lite"/>
    </source>
</evidence>
<feature type="region of interest" description="Disordered" evidence="1">
    <location>
        <begin position="264"/>
        <end position="298"/>
    </location>
</feature>
<reference evidence="3" key="2">
    <citation type="submission" date="2015-07" db="EMBL/GenBank/DDBJ databases">
        <title>The genome sequence of Plasmodium falciparum RAJ116.</title>
        <authorList>
            <consortium name="The Broad Institute Genome Sequencing Platform"/>
            <person name="Volkman S.K."/>
            <person name="Neafsey D.E."/>
            <person name="Dash A.P."/>
            <person name="Chitnis C.E."/>
            <person name="Hartl D.L."/>
            <person name="Young S.K."/>
            <person name="Kodira C.D."/>
            <person name="Zeng Q."/>
            <person name="Koehrsen M."/>
            <person name="Godfrey P."/>
            <person name="Alvarado L."/>
            <person name="Berlin A."/>
            <person name="Borenstein D."/>
            <person name="Chen Z."/>
            <person name="Engels R."/>
            <person name="Freedman E."/>
            <person name="Gellesch M."/>
            <person name="Goldberg J."/>
            <person name="Griggs A."/>
            <person name="Gujja S."/>
            <person name="Heiman D."/>
            <person name="Hepburn T."/>
            <person name="Howarth C."/>
            <person name="Jen D."/>
            <person name="Larson L."/>
            <person name="Lewis B."/>
            <person name="Mehta T."/>
            <person name="Park D."/>
            <person name="Pearson M."/>
            <person name="Roberts A."/>
            <person name="Saif S."/>
            <person name="Shea T."/>
            <person name="Shenoy N."/>
            <person name="Sisk P."/>
            <person name="Stolte C."/>
            <person name="Sykes S."/>
            <person name="Walk T."/>
            <person name="White J."/>
            <person name="Yandava C."/>
            <person name="Wirth D.F."/>
            <person name="Nusbaum C."/>
            <person name="Birren B."/>
        </authorList>
    </citation>
    <scope>NUCLEOTIDE SEQUENCE [LARGE SCALE GENOMIC DNA]</scope>
    <source>
        <strain evidence="3">RAJ116</strain>
    </source>
</reference>
<dbReference type="EMBL" id="GG664775">
    <property type="protein sequence ID" value="KNC37934.1"/>
    <property type="molecule type" value="Genomic_DNA"/>
</dbReference>
<dbReference type="OrthoDB" id="387052at2759"/>
<dbReference type="Proteomes" id="UP000054566">
    <property type="component" value="Unassembled WGS sequence"/>
</dbReference>
<gene>
    <name evidence="2" type="ORF">PFLG_03002</name>
</gene>
<evidence type="ECO:0000313" key="2">
    <source>
        <dbReference type="EMBL" id="KNC37934.1"/>
    </source>
</evidence>
<reference evidence="3" key="1">
    <citation type="submission" date="2015-07" db="EMBL/GenBank/DDBJ databases">
        <title>Annotation of Plasmodium falciparum RAJ116.</title>
        <authorList>
            <consortium name="The Broad Institute Genome Sequencing Platform"/>
            <person name="Volkman S.K."/>
            <person name="Neafsey D.E."/>
            <person name="Dash A.P."/>
            <person name="Chitnis C.E."/>
            <person name="Hartl D.L."/>
            <person name="Young S.K."/>
            <person name="Zeng Q."/>
            <person name="Koehrsen M."/>
            <person name="Alvarado L."/>
            <person name="Berlin A."/>
            <person name="Borenstein D."/>
            <person name="Chapman S.B."/>
            <person name="Chen Z."/>
            <person name="Engels R."/>
            <person name="Freedman E."/>
            <person name="Gellesch M."/>
            <person name="Goldberg J."/>
            <person name="Griggs A."/>
            <person name="Gujja S."/>
            <person name="Heilman E.R."/>
            <person name="Heiman D.I."/>
            <person name="Howarth C."/>
            <person name="Jen D."/>
            <person name="Larson L."/>
            <person name="Mehta T."/>
            <person name="Neiman D."/>
            <person name="Park D."/>
            <person name="Pearson M."/>
            <person name="Roberts A."/>
            <person name="Saif S."/>
            <person name="Shea T."/>
            <person name="Shenoy N."/>
            <person name="Sisk P."/>
            <person name="Stolte C."/>
            <person name="Sykes S."/>
            <person name="Walk T."/>
            <person name="White J."/>
            <person name="Yandava C."/>
            <person name="Haas B."/>
            <person name="Henn M.R."/>
            <person name="Nusbaum C."/>
            <person name="Birren B."/>
        </authorList>
    </citation>
    <scope>NUCLEOTIDE SEQUENCE [LARGE SCALE GENOMIC DNA]</scope>
    <source>
        <strain evidence="3">RAJ116</strain>
    </source>
</reference>
<name>A0A0L0D2T2_PLAFA</name>
<organism evidence="2 3">
    <name type="scientific">Plasmodium falciparum RAJ116</name>
    <dbReference type="NCBI Taxonomy" id="580058"/>
    <lineage>
        <taxon>Eukaryota</taxon>
        <taxon>Sar</taxon>
        <taxon>Alveolata</taxon>
        <taxon>Apicomplexa</taxon>
        <taxon>Aconoidasida</taxon>
        <taxon>Haemosporida</taxon>
        <taxon>Plasmodiidae</taxon>
        <taxon>Plasmodium</taxon>
        <taxon>Plasmodium (Laverania)</taxon>
    </lineage>
</organism>
<proteinExistence type="predicted"/>
<dbReference type="AlphaFoldDB" id="A0A0L0D2T2"/>
<evidence type="ECO:0000313" key="3">
    <source>
        <dbReference type="Proteomes" id="UP000054566"/>
    </source>
</evidence>
<sequence length="411" mass="48199">MNINMLSCDEKLKLLNETSKEITINEESDFNGIIPDHVQKIIERREYFKNLNQSPRTEEKKIGTKKMKPFVPLEYRESFRNTFYKNENNKNNIFSLQNLGAMDIIKSSSRSNNNQNVNSVNNMNNTNNNNNNNNNINIGQNKFKNDVFSPHDENILNNNHKQANMYSNSNNSASISSTYFNEDAYIFKDNKINKNVINSHDDNKNGNDHMVNNFVNDEQKRGNYLLKIEKEINNETNFISNIYNNLDKNNFIYNYDSGPKDFSVNNNDDDVYNNNDDFYNNKKKKKNSFNNTSDHDMNSLSYHENDDICSSYTQKKRKVLQNKDNFEEDNFSQDNELSDISSKDNRCVHMNNYVKQIRNSRSLSDISLNLTKYTLESEKILCDIINDNFNMTIKVSSLNDLPYFFDEEKIQ</sequence>
<accession>A0A0L0D2T2</accession>
<feature type="compositionally biased region" description="Low complexity" evidence="1">
    <location>
        <begin position="264"/>
        <end position="278"/>
    </location>
</feature>
<protein>
    <submittedName>
        <fullName evidence="2">Uncharacterized protein</fullName>
    </submittedName>
</protein>